<dbReference type="InterPro" id="IPR057736">
    <property type="entry name" value="SAF_PseI/NeuA/NeuB"/>
</dbReference>
<dbReference type="Proteomes" id="UP000622245">
    <property type="component" value="Unassembled WGS sequence"/>
</dbReference>
<keyword evidence="2" id="KW-1133">Transmembrane helix</keyword>
<feature type="domain" description="SAF" evidence="3">
    <location>
        <begin position="58"/>
        <end position="121"/>
    </location>
</feature>
<evidence type="ECO:0000256" key="2">
    <source>
        <dbReference type="SAM" id="Phobius"/>
    </source>
</evidence>
<accession>A0ABS1Y9F5</accession>
<evidence type="ECO:0000313" key="5">
    <source>
        <dbReference type="Proteomes" id="UP000622245"/>
    </source>
</evidence>
<feature type="region of interest" description="Disordered" evidence="1">
    <location>
        <begin position="1"/>
        <end position="28"/>
    </location>
</feature>
<proteinExistence type="predicted"/>
<gene>
    <name evidence="4" type="ORF">JM949_00330</name>
</gene>
<dbReference type="CDD" id="cd11615">
    <property type="entry name" value="SAF_NeuB_like"/>
    <property type="match status" value="1"/>
</dbReference>
<evidence type="ECO:0000259" key="3">
    <source>
        <dbReference type="SMART" id="SM00858"/>
    </source>
</evidence>
<keyword evidence="2" id="KW-0472">Membrane</keyword>
<keyword evidence="5" id="KW-1185">Reference proteome</keyword>
<evidence type="ECO:0000256" key="1">
    <source>
        <dbReference type="SAM" id="MobiDB-lite"/>
    </source>
</evidence>
<dbReference type="EMBL" id="JAEVHL010000001">
    <property type="protein sequence ID" value="MBM0274015.1"/>
    <property type="molecule type" value="Genomic_DNA"/>
</dbReference>
<dbReference type="SMART" id="SM00858">
    <property type="entry name" value="SAF"/>
    <property type="match status" value="1"/>
</dbReference>
<keyword evidence="2" id="KW-0812">Transmembrane</keyword>
<name>A0ABS1Y9F5_9ACTN</name>
<feature type="compositionally biased region" description="Low complexity" evidence="1">
    <location>
        <begin position="10"/>
        <end position="22"/>
    </location>
</feature>
<feature type="transmembrane region" description="Helical" evidence="2">
    <location>
        <begin position="33"/>
        <end position="50"/>
    </location>
</feature>
<dbReference type="Pfam" id="PF08666">
    <property type="entry name" value="SAF"/>
    <property type="match status" value="1"/>
</dbReference>
<dbReference type="RefSeq" id="WP_203146441.1">
    <property type="nucleotide sequence ID" value="NZ_JAEVHL010000001.1"/>
</dbReference>
<comment type="caution">
    <text evidence="4">The sequence shown here is derived from an EMBL/GenBank/DDBJ whole genome shotgun (WGS) entry which is preliminary data.</text>
</comment>
<organism evidence="4 5">
    <name type="scientific">Micromonospora tarensis</name>
    <dbReference type="NCBI Taxonomy" id="2806100"/>
    <lineage>
        <taxon>Bacteria</taxon>
        <taxon>Bacillati</taxon>
        <taxon>Actinomycetota</taxon>
        <taxon>Actinomycetes</taxon>
        <taxon>Micromonosporales</taxon>
        <taxon>Micromonosporaceae</taxon>
        <taxon>Micromonospora</taxon>
    </lineage>
</organism>
<dbReference type="InterPro" id="IPR013974">
    <property type="entry name" value="SAF"/>
</dbReference>
<protein>
    <recommendedName>
        <fullName evidence="3">SAF domain-containing protein</fullName>
    </recommendedName>
</protein>
<sequence>MSVATERPQTTGGSTAQAAAGSRRGGHRSGRRVAAGVLLVLATVVIFWQVDLRRHAEERFLAVARPVNAGAVISETDLRVVRVANPSGLALIAADRRDEVVGRTAAVPLAAGSLVVSQQVGPPAWPAAGQAVIAVPVKAGRAPAGLDAGARVVVLVGPAAGADAAAGTPAGSQPAAGPPRAVATVVAADADQAGGHVVTLLLAANEAEAIASSAGDVSLVQLGPGQ</sequence>
<evidence type="ECO:0000313" key="4">
    <source>
        <dbReference type="EMBL" id="MBM0274015.1"/>
    </source>
</evidence>
<reference evidence="4 5" key="1">
    <citation type="submission" date="2021-01" db="EMBL/GenBank/DDBJ databases">
        <title>Draft genome sequence of Micromonospora sp. strain STR1s_6.</title>
        <authorList>
            <person name="Karlyshev A."/>
            <person name="Jawad R."/>
        </authorList>
    </citation>
    <scope>NUCLEOTIDE SEQUENCE [LARGE SCALE GENOMIC DNA]</scope>
    <source>
        <strain evidence="4 5">STR1S-6</strain>
    </source>
</reference>